<proteinExistence type="predicted"/>
<reference evidence="1 2" key="1">
    <citation type="submission" date="2021-08" db="EMBL/GenBank/DDBJ databases">
        <title>Genome sequence analysis of Clostridium chauvoei strains of European origin and evaluation of typing options for outbreak investigations.</title>
        <authorList>
            <person name="Abdel-Glil M."/>
            <person name="Thomas P."/>
            <person name="Seyboldt C."/>
        </authorList>
    </citation>
    <scope>NUCLEOTIDE SEQUENCE [LARGE SCALE GENOMIC DNA]</scope>
    <source>
        <strain evidence="1 2">S0260-09</strain>
    </source>
</reference>
<dbReference type="EMBL" id="JAIFTX010000001">
    <property type="protein sequence ID" value="MBX7289538.1"/>
    <property type="molecule type" value="Genomic_DNA"/>
</dbReference>
<evidence type="ECO:0000313" key="2">
    <source>
        <dbReference type="Proteomes" id="UP000775179"/>
    </source>
</evidence>
<organism evidence="1 2">
    <name type="scientific">Clostridium chauvoei</name>
    <dbReference type="NCBI Taxonomy" id="46867"/>
    <lineage>
        <taxon>Bacteria</taxon>
        <taxon>Bacillati</taxon>
        <taxon>Bacillota</taxon>
        <taxon>Clostridia</taxon>
        <taxon>Eubacteriales</taxon>
        <taxon>Clostridiaceae</taxon>
        <taxon>Clostridium</taxon>
    </lineage>
</organism>
<dbReference type="AlphaFoldDB" id="A0ABD4RED8"/>
<dbReference type="RefSeq" id="WP_021875713.1">
    <property type="nucleotide sequence ID" value="NZ_CP018624.1"/>
</dbReference>
<evidence type="ECO:0000313" key="1">
    <source>
        <dbReference type="EMBL" id="MBX7289538.1"/>
    </source>
</evidence>
<accession>A0ABD4RED8</accession>
<dbReference type="KEGG" id="cchv:BTM20_07560"/>
<dbReference type="Proteomes" id="UP000775179">
    <property type="component" value="Unassembled WGS sequence"/>
</dbReference>
<dbReference type="GeneID" id="66301723"/>
<gene>
    <name evidence="1" type="ORF">K4H94_00535</name>
</gene>
<comment type="caution">
    <text evidence="1">The sequence shown here is derived from an EMBL/GenBank/DDBJ whole genome shotgun (WGS) entry which is preliminary data.</text>
</comment>
<protein>
    <submittedName>
        <fullName evidence="1">Uncharacterized protein</fullName>
    </submittedName>
</protein>
<name>A0ABD4RED8_9CLOT</name>
<sequence>MNLNEKHIEEKIKHLKKAIEIVGGIDLLENKFKNQEDLFKYIIETVFKEDKIVFEIQNTIFTIKELMDIKIRYEKHLIKNRSKVIQSIVYKINKYNTALESLVRKYKKSNSISEYNEIKNQIIHTYRMDINLYILKEINEVVLNDIRLADEVNFYGEYLTEKREQLVISIMRNIGAE</sequence>